<dbReference type="InterPro" id="IPR025660">
    <property type="entry name" value="Pept_his_AS"/>
</dbReference>
<organism evidence="7 8">
    <name type="scientific">Seminavis robusta</name>
    <dbReference type="NCBI Taxonomy" id="568900"/>
    <lineage>
        <taxon>Eukaryota</taxon>
        <taxon>Sar</taxon>
        <taxon>Stramenopiles</taxon>
        <taxon>Ochrophyta</taxon>
        <taxon>Bacillariophyta</taxon>
        <taxon>Bacillariophyceae</taxon>
        <taxon>Bacillariophycidae</taxon>
        <taxon>Naviculales</taxon>
        <taxon>Naviculaceae</taxon>
        <taxon>Seminavis</taxon>
    </lineage>
</organism>
<dbReference type="AlphaFoldDB" id="A0A9N8HN93"/>
<protein>
    <submittedName>
        <fullName evidence="7">Senescence-specific cysteine protease SAG39</fullName>
    </submittedName>
</protein>
<dbReference type="PANTHER" id="PTHR12411">
    <property type="entry name" value="CYSTEINE PROTEASE FAMILY C1-RELATED"/>
    <property type="match status" value="1"/>
</dbReference>
<dbReference type="InterPro" id="IPR013128">
    <property type="entry name" value="Peptidase_C1A"/>
</dbReference>
<dbReference type="GO" id="GO:0008234">
    <property type="term" value="F:cysteine-type peptidase activity"/>
    <property type="evidence" value="ECO:0007669"/>
    <property type="project" value="InterPro"/>
</dbReference>
<keyword evidence="7" id="KW-0645">Protease</keyword>
<keyword evidence="3" id="KW-1015">Disulfide bond</keyword>
<keyword evidence="5" id="KW-1133">Transmembrane helix</keyword>
<evidence type="ECO:0000256" key="2">
    <source>
        <dbReference type="ARBA" id="ARBA00023145"/>
    </source>
</evidence>
<name>A0A9N8HN93_9STRA</name>
<dbReference type="EMBL" id="CAICTM010000969">
    <property type="protein sequence ID" value="CAB9518907.1"/>
    <property type="molecule type" value="Genomic_DNA"/>
</dbReference>
<evidence type="ECO:0000256" key="3">
    <source>
        <dbReference type="ARBA" id="ARBA00023157"/>
    </source>
</evidence>
<dbReference type="InterPro" id="IPR025661">
    <property type="entry name" value="Pept_asp_AS"/>
</dbReference>
<dbReference type="SMART" id="SM00645">
    <property type="entry name" value="Pept_C1"/>
    <property type="match status" value="1"/>
</dbReference>
<feature type="transmembrane region" description="Helical" evidence="5">
    <location>
        <begin position="559"/>
        <end position="580"/>
    </location>
</feature>
<dbReference type="GO" id="GO:0006508">
    <property type="term" value="P:proteolysis"/>
    <property type="evidence" value="ECO:0007669"/>
    <property type="project" value="UniProtKB-KW"/>
</dbReference>
<dbReference type="InterPro" id="IPR000668">
    <property type="entry name" value="Peptidase_C1A_C"/>
</dbReference>
<keyword evidence="7" id="KW-0378">Hydrolase</keyword>
<reference evidence="7" key="1">
    <citation type="submission" date="2020-06" db="EMBL/GenBank/DDBJ databases">
        <authorList>
            <consortium name="Plant Systems Biology data submission"/>
        </authorList>
    </citation>
    <scope>NUCLEOTIDE SEQUENCE</scope>
    <source>
        <strain evidence="7">D6</strain>
    </source>
</reference>
<evidence type="ECO:0000256" key="4">
    <source>
        <dbReference type="SAM" id="MobiDB-lite"/>
    </source>
</evidence>
<keyword evidence="8" id="KW-1185">Reference proteome</keyword>
<dbReference type="OrthoDB" id="10253408at2759"/>
<dbReference type="Proteomes" id="UP001153069">
    <property type="component" value="Unassembled WGS sequence"/>
</dbReference>
<accession>A0A9N8HN93</accession>
<evidence type="ECO:0000259" key="6">
    <source>
        <dbReference type="SMART" id="SM00645"/>
    </source>
</evidence>
<dbReference type="Gene3D" id="3.90.70.10">
    <property type="entry name" value="Cysteine proteinases"/>
    <property type="match status" value="1"/>
</dbReference>
<dbReference type="CDD" id="cd02248">
    <property type="entry name" value="Peptidase_C1A"/>
    <property type="match status" value="1"/>
</dbReference>
<feature type="region of interest" description="Disordered" evidence="4">
    <location>
        <begin position="589"/>
        <end position="635"/>
    </location>
</feature>
<feature type="domain" description="Peptidase C1A papain C-terminal" evidence="6">
    <location>
        <begin position="241"/>
        <end position="502"/>
    </location>
</feature>
<dbReference type="PROSITE" id="PS00139">
    <property type="entry name" value="THIOL_PROTEASE_CYS"/>
    <property type="match status" value="1"/>
</dbReference>
<dbReference type="InterPro" id="IPR039417">
    <property type="entry name" value="Peptidase_C1A_papain-like"/>
</dbReference>
<keyword evidence="2" id="KW-0865">Zymogen</keyword>
<proteinExistence type="inferred from homology"/>
<dbReference type="Pfam" id="PF00112">
    <property type="entry name" value="Peptidase_C1"/>
    <property type="match status" value="2"/>
</dbReference>
<dbReference type="PRINTS" id="PR00705">
    <property type="entry name" value="PAPAIN"/>
</dbReference>
<comment type="similarity">
    <text evidence="1">Belongs to the peptidase C1 family.</text>
</comment>
<evidence type="ECO:0000256" key="5">
    <source>
        <dbReference type="SAM" id="Phobius"/>
    </source>
</evidence>
<sequence length="635" mass="70862">MSEIKFDYDEERLSLCARSELAAAVAADRADAMTLVSASKDDDDEPCSQLFQEHALHFRRSPTTGLDHHYHLNRFHRFVKSVQQVDLHNSNPSNQHRIALNRFADQDDTTIPLFPNNNNDSMQDSTSLWDSTTRELLFSDDPMEIAANWTVGHGGMDHLNPKKRKKSKVHARDVATDKLKFPTRVEGHHPFEIPTIDDPIVEGDLIRVKPRNKIEQELLDRRADDNSNSTDAFSVYLNWATQDNPDGVQIVKDAFDQGECGSCWAFTATGSLEASVSRTQAREAYQEFLERVEMRRDDESQLKKLHEEAFTFAQSVEEAAFQMANLSIQELIDCDTAADLGCVGGNPLLSFYFIYRFGLTTWSQYPYVGHEDECYKRLVSRPIAKVKAWGVVSPNHENHMELVLRYIGPIAVGVNAADRSFLAYQEGIFNKPNCRQGANHAILVTGYGEERGEDGEVVKYWIARNSWGKGWGENGYIRVKRGDGLKGTLGVCGIAESPSVALGGVLLTNRHRLAPYHHAPNSPWSDSDPLSTSQPSSPCARFGLESCHAIVDMVQDNKAILLGVVAIFCATLLAAWPLSLQCRRRRQRRRRARQMKAGAHRIVGATNPIPSAPVEPSEVDPLLGSRGGSTNYTGA</sequence>
<evidence type="ECO:0000256" key="1">
    <source>
        <dbReference type="ARBA" id="ARBA00008455"/>
    </source>
</evidence>
<keyword evidence="5" id="KW-0472">Membrane</keyword>
<dbReference type="PROSITE" id="PS00640">
    <property type="entry name" value="THIOL_PROTEASE_ASN"/>
    <property type="match status" value="1"/>
</dbReference>
<gene>
    <name evidence="7" type="ORF">SEMRO_971_G226500.1</name>
</gene>
<dbReference type="InterPro" id="IPR038765">
    <property type="entry name" value="Papain-like_cys_pep_sf"/>
</dbReference>
<evidence type="ECO:0000313" key="7">
    <source>
        <dbReference type="EMBL" id="CAB9518907.1"/>
    </source>
</evidence>
<dbReference type="InterPro" id="IPR000169">
    <property type="entry name" value="Pept_cys_AS"/>
</dbReference>
<dbReference type="SUPFAM" id="SSF54001">
    <property type="entry name" value="Cysteine proteinases"/>
    <property type="match status" value="1"/>
</dbReference>
<comment type="caution">
    <text evidence="7">The sequence shown here is derived from an EMBL/GenBank/DDBJ whole genome shotgun (WGS) entry which is preliminary data.</text>
</comment>
<keyword evidence="5" id="KW-0812">Transmembrane</keyword>
<dbReference type="PROSITE" id="PS00639">
    <property type="entry name" value="THIOL_PROTEASE_HIS"/>
    <property type="match status" value="1"/>
</dbReference>
<evidence type="ECO:0000313" key="8">
    <source>
        <dbReference type="Proteomes" id="UP001153069"/>
    </source>
</evidence>